<organism evidence="6 7">
    <name type="scientific">Shewanella salipaludis</name>
    <dbReference type="NCBI Taxonomy" id="2723052"/>
    <lineage>
        <taxon>Bacteria</taxon>
        <taxon>Pseudomonadati</taxon>
        <taxon>Pseudomonadota</taxon>
        <taxon>Gammaproteobacteria</taxon>
        <taxon>Alteromonadales</taxon>
        <taxon>Shewanellaceae</taxon>
        <taxon>Shewanella</taxon>
    </lineage>
</organism>
<keyword evidence="2" id="KW-0805">Transcription regulation</keyword>
<dbReference type="PRINTS" id="PR00039">
    <property type="entry name" value="HTHLYSR"/>
</dbReference>
<gene>
    <name evidence="6" type="ORF">HC757_00715</name>
</gene>
<dbReference type="Pfam" id="PF03466">
    <property type="entry name" value="LysR_substrate"/>
    <property type="match status" value="1"/>
</dbReference>
<dbReference type="EMBL" id="JAAXYH010000001">
    <property type="protein sequence ID" value="NMH63707.1"/>
    <property type="molecule type" value="Genomic_DNA"/>
</dbReference>
<name>A0A972FW46_9GAMM</name>
<comment type="similarity">
    <text evidence="1">Belongs to the LysR transcriptional regulatory family.</text>
</comment>
<keyword evidence="3" id="KW-0238">DNA-binding</keyword>
<dbReference type="InterPro" id="IPR036388">
    <property type="entry name" value="WH-like_DNA-bd_sf"/>
</dbReference>
<dbReference type="Proteomes" id="UP000737113">
    <property type="component" value="Unassembled WGS sequence"/>
</dbReference>
<protein>
    <submittedName>
        <fullName evidence="6">LysR family transcriptional regulator</fullName>
    </submittedName>
</protein>
<evidence type="ECO:0000256" key="1">
    <source>
        <dbReference type="ARBA" id="ARBA00009437"/>
    </source>
</evidence>
<dbReference type="InterPro" id="IPR036390">
    <property type="entry name" value="WH_DNA-bd_sf"/>
</dbReference>
<accession>A0A972FW46</accession>
<dbReference type="Gene3D" id="1.10.10.10">
    <property type="entry name" value="Winged helix-like DNA-binding domain superfamily/Winged helix DNA-binding domain"/>
    <property type="match status" value="1"/>
</dbReference>
<sequence length="296" mass="32593">MDTDLLKTFLEVSRTRHFGKAAENLYLTRSAVSFRVKQLEGILGVELFERQRNNIQPTPAGERMLGHAEAVLTAWERAKQDVSLSQLQSTQLAIGAAPNIWDAYLQAYLQPLHLGLPGVALRTEILTPAVMTRQLMERTLDIAISFDPPSLDELELVPLGRVKLLLVSSKAGLAVADLRRHAYIKVDWGTAFNIVHAQDYADLPLPALHTGSASIALDFVFNNAGCAFLPDHLLQPHLDSGELHLVAGANAIPRTVYLAYWPQNERSLQVAQAIKILKSDGPHDAESITTTKAQSR</sequence>
<evidence type="ECO:0000313" key="6">
    <source>
        <dbReference type="EMBL" id="NMH63707.1"/>
    </source>
</evidence>
<dbReference type="SUPFAM" id="SSF53850">
    <property type="entry name" value="Periplasmic binding protein-like II"/>
    <property type="match status" value="1"/>
</dbReference>
<dbReference type="Gene3D" id="3.40.190.10">
    <property type="entry name" value="Periplasmic binding protein-like II"/>
    <property type="match status" value="2"/>
</dbReference>
<dbReference type="GO" id="GO:0003677">
    <property type="term" value="F:DNA binding"/>
    <property type="evidence" value="ECO:0007669"/>
    <property type="project" value="UniProtKB-KW"/>
</dbReference>
<evidence type="ECO:0000256" key="3">
    <source>
        <dbReference type="ARBA" id="ARBA00023125"/>
    </source>
</evidence>
<dbReference type="AlphaFoldDB" id="A0A972FW46"/>
<evidence type="ECO:0000313" key="7">
    <source>
        <dbReference type="Proteomes" id="UP000737113"/>
    </source>
</evidence>
<keyword evidence="4" id="KW-0804">Transcription</keyword>
<comment type="caution">
    <text evidence="6">The sequence shown here is derived from an EMBL/GenBank/DDBJ whole genome shotgun (WGS) entry which is preliminary data.</text>
</comment>
<dbReference type="InterPro" id="IPR050176">
    <property type="entry name" value="LTTR"/>
</dbReference>
<dbReference type="InterPro" id="IPR005119">
    <property type="entry name" value="LysR_subst-bd"/>
</dbReference>
<dbReference type="Pfam" id="PF00126">
    <property type="entry name" value="HTH_1"/>
    <property type="match status" value="1"/>
</dbReference>
<dbReference type="InterPro" id="IPR000847">
    <property type="entry name" value="LysR_HTH_N"/>
</dbReference>
<dbReference type="PANTHER" id="PTHR30579:SF8">
    <property type="entry name" value="HTH-TYPE TRANSCRIPTIONAL REGULATOR HDFR"/>
    <property type="match status" value="1"/>
</dbReference>
<dbReference type="SUPFAM" id="SSF46785">
    <property type="entry name" value="Winged helix' DNA-binding domain"/>
    <property type="match status" value="1"/>
</dbReference>
<keyword evidence="7" id="KW-1185">Reference proteome</keyword>
<evidence type="ECO:0000256" key="4">
    <source>
        <dbReference type="ARBA" id="ARBA00023163"/>
    </source>
</evidence>
<dbReference type="RefSeq" id="WP_169562343.1">
    <property type="nucleotide sequence ID" value="NZ_JAAXYH010000001.1"/>
</dbReference>
<dbReference type="PROSITE" id="PS50931">
    <property type="entry name" value="HTH_LYSR"/>
    <property type="match status" value="1"/>
</dbReference>
<dbReference type="GO" id="GO:0003700">
    <property type="term" value="F:DNA-binding transcription factor activity"/>
    <property type="evidence" value="ECO:0007669"/>
    <property type="project" value="InterPro"/>
</dbReference>
<feature type="domain" description="HTH lysR-type" evidence="5">
    <location>
        <begin position="1"/>
        <end position="58"/>
    </location>
</feature>
<proteinExistence type="inferred from homology"/>
<evidence type="ECO:0000259" key="5">
    <source>
        <dbReference type="PROSITE" id="PS50931"/>
    </source>
</evidence>
<dbReference type="PANTHER" id="PTHR30579">
    <property type="entry name" value="TRANSCRIPTIONAL REGULATOR"/>
    <property type="match status" value="1"/>
</dbReference>
<reference evidence="6" key="1">
    <citation type="submission" date="2020-04" db="EMBL/GenBank/DDBJ databases">
        <title>Description of Shewanella salipaludis sp. nov., isolated from a salt marsh.</title>
        <authorList>
            <person name="Park S."/>
            <person name="Yoon J.-H."/>
        </authorList>
    </citation>
    <scope>NUCLEOTIDE SEQUENCE</scope>
    <source>
        <strain evidence="6">SHSM-M6</strain>
    </source>
</reference>
<evidence type="ECO:0000256" key="2">
    <source>
        <dbReference type="ARBA" id="ARBA00023015"/>
    </source>
</evidence>
<dbReference type="FunFam" id="1.10.10.10:FF:000001">
    <property type="entry name" value="LysR family transcriptional regulator"/>
    <property type="match status" value="1"/>
</dbReference>
<dbReference type="CDD" id="cd05466">
    <property type="entry name" value="PBP2_LTTR_substrate"/>
    <property type="match status" value="1"/>
</dbReference>